<accession>A0A6C0HDR6</accession>
<reference evidence="1" key="1">
    <citation type="journal article" date="2020" name="Nature">
        <title>Giant virus diversity and host interactions through global metagenomics.</title>
        <authorList>
            <person name="Schulz F."/>
            <person name="Roux S."/>
            <person name="Paez-Espino D."/>
            <person name="Jungbluth S."/>
            <person name="Walsh D.A."/>
            <person name="Denef V.J."/>
            <person name="McMahon K.D."/>
            <person name="Konstantinidis K.T."/>
            <person name="Eloe-Fadrosh E.A."/>
            <person name="Kyrpides N.C."/>
            <person name="Woyke T."/>
        </authorList>
    </citation>
    <scope>NUCLEOTIDE SEQUENCE</scope>
    <source>
        <strain evidence="1">GVMAG-M-3300023179-92</strain>
    </source>
</reference>
<proteinExistence type="predicted"/>
<dbReference type="EMBL" id="MN739934">
    <property type="protein sequence ID" value="QHT78574.1"/>
    <property type="molecule type" value="Genomic_DNA"/>
</dbReference>
<protein>
    <submittedName>
        <fullName evidence="1">Uncharacterized protein</fullName>
    </submittedName>
</protein>
<sequence>MSEEDYDYLYFSDEDVSEEEFLLREKIKEVESIYEYIYEIKEGGIFPLFDKLTIDELKEFLIGDEVLK</sequence>
<evidence type="ECO:0000313" key="1">
    <source>
        <dbReference type="EMBL" id="QHT78574.1"/>
    </source>
</evidence>
<name>A0A6C0HDR6_9ZZZZ</name>
<dbReference type="AlphaFoldDB" id="A0A6C0HDR6"/>
<organism evidence="1">
    <name type="scientific">viral metagenome</name>
    <dbReference type="NCBI Taxonomy" id="1070528"/>
    <lineage>
        <taxon>unclassified sequences</taxon>
        <taxon>metagenomes</taxon>
        <taxon>organismal metagenomes</taxon>
    </lineage>
</organism>